<comment type="caution">
    <text evidence="1">The sequence shown here is derived from an EMBL/GenBank/DDBJ whole genome shotgun (WGS) entry which is preliminary data.</text>
</comment>
<evidence type="ECO:0000313" key="2">
    <source>
        <dbReference type="Proteomes" id="UP001611580"/>
    </source>
</evidence>
<dbReference type="EMBL" id="JBIRYI010000019">
    <property type="protein sequence ID" value="MFI2489977.1"/>
    <property type="molecule type" value="Genomic_DNA"/>
</dbReference>
<dbReference type="RefSeq" id="WP_397407544.1">
    <property type="nucleotide sequence ID" value="NZ_JBIRYI010000019.1"/>
</dbReference>
<reference evidence="1 2" key="1">
    <citation type="submission" date="2024-10" db="EMBL/GenBank/DDBJ databases">
        <title>The Natural Products Discovery Center: Release of the First 8490 Sequenced Strains for Exploring Actinobacteria Biosynthetic Diversity.</title>
        <authorList>
            <person name="Kalkreuter E."/>
            <person name="Kautsar S.A."/>
            <person name="Yang D."/>
            <person name="Bader C.D."/>
            <person name="Teijaro C.N."/>
            <person name="Fluegel L."/>
            <person name="Davis C.M."/>
            <person name="Simpson J.R."/>
            <person name="Lauterbach L."/>
            <person name="Steele A.D."/>
            <person name="Gui C."/>
            <person name="Meng S."/>
            <person name="Li G."/>
            <person name="Viehrig K."/>
            <person name="Ye F."/>
            <person name="Su P."/>
            <person name="Kiefer A.F."/>
            <person name="Nichols A."/>
            <person name="Cepeda A.J."/>
            <person name="Yan W."/>
            <person name="Fan B."/>
            <person name="Jiang Y."/>
            <person name="Adhikari A."/>
            <person name="Zheng C.-J."/>
            <person name="Schuster L."/>
            <person name="Cowan T.M."/>
            <person name="Smanski M.J."/>
            <person name="Chevrette M.G."/>
            <person name="De Carvalho L.P.S."/>
            <person name="Shen B."/>
        </authorList>
    </citation>
    <scope>NUCLEOTIDE SEQUENCE [LARGE SCALE GENOMIC DNA]</scope>
    <source>
        <strain evidence="1 2">NPDC019481</strain>
    </source>
</reference>
<protein>
    <submittedName>
        <fullName evidence="1">Uncharacterized protein</fullName>
    </submittedName>
</protein>
<sequence>MAIPASYRERIETRVYPAGHMMYIHPESRVAQSADLADFVRRASNR</sequence>
<organism evidence="1 2">
    <name type="scientific">Promicromonospora kroppenstedtii</name>
    <dbReference type="NCBI Taxonomy" id="440482"/>
    <lineage>
        <taxon>Bacteria</taxon>
        <taxon>Bacillati</taxon>
        <taxon>Actinomycetota</taxon>
        <taxon>Actinomycetes</taxon>
        <taxon>Micrococcales</taxon>
        <taxon>Promicromonosporaceae</taxon>
        <taxon>Promicromonospora</taxon>
    </lineage>
</organism>
<name>A0ABW7XR24_9MICO</name>
<accession>A0ABW7XR24</accession>
<evidence type="ECO:0000313" key="1">
    <source>
        <dbReference type="EMBL" id="MFI2489977.1"/>
    </source>
</evidence>
<gene>
    <name evidence="1" type="ORF">ACH47X_23895</name>
</gene>
<proteinExistence type="predicted"/>
<dbReference type="Proteomes" id="UP001611580">
    <property type="component" value="Unassembled WGS sequence"/>
</dbReference>
<keyword evidence="2" id="KW-1185">Reference proteome</keyword>